<dbReference type="PANTHER" id="PTHR43213:SF5">
    <property type="entry name" value="BIFUNCTIONAL DTTP_UTP PYROPHOSPHATASE_METHYLTRANSFERASE PROTEIN-RELATED"/>
    <property type="match status" value="1"/>
</dbReference>
<dbReference type="Gene3D" id="3.90.950.10">
    <property type="match status" value="1"/>
</dbReference>
<dbReference type="InterPro" id="IPR003697">
    <property type="entry name" value="Maf-like"/>
</dbReference>
<keyword evidence="2 4" id="KW-0378">Hydrolase</keyword>
<dbReference type="PANTHER" id="PTHR43213">
    <property type="entry name" value="BIFUNCTIONAL DTTP/UTP PYROPHOSPHATASE/METHYLTRANSFERASE PROTEIN-RELATED"/>
    <property type="match status" value="1"/>
</dbReference>
<sequence>MPSELRKKHEGFDLILASASPRRVDILNQIGVRFIVAPADIDESQISNESPTDFVCRLACQKSQTGYESQMGSQAVLGGDTIVVCDEKIFGKPKDYADSKRMLSQLSGRAHKVVSAVAINNGVEAAVLMSETLVTFRTISDQECLNYWNTGEPEGKAGSYAIQGFGSIFVESIEGSYSGVVGLPIAETCSLLRRFEIPIWQTLSA</sequence>
<comment type="cofactor">
    <cofactor evidence="1 4">
        <name>a divalent metal cation</name>
        <dbReference type="ChEBI" id="CHEBI:60240"/>
    </cofactor>
</comment>
<protein>
    <recommendedName>
        <fullName evidence="4">dTTP/UTP pyrophosphatase</fullName>
        <shortName evidence="4">dTTPase/UTPase</shortName>
        <ecNumber evidence="4">3.6.1.9</ecNumber>
    </recommendedName>
    <alternativeName>
        <fullName evidence="4">Nucleoside triphosphate pyrophosphatase</fullName>
    </alternativeName>
    <alternativeName>
        <fullName evidence="4">Nucleotide pyrophosphatase</fullName>
        <shortName evidence="4">Nucleotide PPase</shortName>
    </alternativeName>
</protein>
<dbReference type="HAMAP" id="MF_00528">
    <property type="entry name" value="Maf"/>
    <property type="match status" value="1"/>
</dbReference>
<name>A0A0R2UI90_9GAMM</name>
<dbReference type="InterPro" id="IPR029001">
    <property type="entry name" value="ITPase-like_fam"/>
</dbReference>
<dbReference type="Proteomes" id="UP000051213">
    <property type="component" value="Unassembled WGS sequence"/>
</dbReference>
<comment type="subcellular location">
    <subcellularLocation>
        <location evidence="4">Cytoplasm</location>
    </subcellularLocation>
</comment>
<dbReference type="GO" id="GO:0009117">
    <property type="term" value="P:nucleotide metabolic process"/>
    <property type="evidence" value="ECO:0007669"/>
    <property type="project" value="UniProtKB-KW"/>
</dbReference>
<comment type="catalytic activity">
    <reaction evidence="4">
        <text>UTP + H2O = UMP + diphosphate + H(+)</text>
        <dbReference type="Rhea" id="RHEA:29395"/>
        <dbReference type="ChEBI" id="CHEBI:15377"/>
        <dbReference type="ChEBI" id="CHEBI:15378"/>
        <dbReference type="ChEBI" id="CHEBI:33019"/>
        <dbReference type="ChEBI" id="CHEBI:46398"/>
        <dbReference type="ChEBI" id="CHEBI:57865"/>
        <dbReference type="EC" id="3.6.1.9"/>
    </reaction>
</comment>
<reference evidence="5 6" key="1">
    <citation type="submission" date="2015-10" db="EMBL/GenBank/DDBJ databases">
        <title>Metagenome-Assembled Genomes uncover a global brackish microbiome.</title>
        <authorList>
            <person name="Hugerth L.W."/>
            <person name="Larsson J."/>
            <person name="Alneberg J."/>
            <person name="Lindh M.V."/>
            <person name="Legrand C."/>
            <person name="Pinhassi J."/>
            <person name="Andersson A.F."/>
        </authorList>
    </citation>
    <scope>NUCLEOTIDE SEQUENCE [LARGE SCALE GENOMIC DNA]</scope>
    <source>
        <strain evidence="5">BACL26 MAG-121220-bin70</strain>
    </source>
</reference>
<comment type="caution">
    <text evidence="4">Lacks conserved residue(s) required for the propagation of feature annotation.</text>
</comment>
<evidence type="ECO:0000313" key="5">
    <source>
        <dbReference type="EMBL" id="KRO96909.1"/>
    </source>
</evidence>
<feature type="site" description="Important for substrate specificity" evidence="4">
    <location>
        <position position="163"/>
    </location>
</feature>
<evidence type="ECO:0000256" key="3">
    <source>
        <dbReference type="ARBA" id="ARBA00023080"/>
    </source>
</evidence>
<evidence type="ECO:0000256" key="1">
    <source>
        <dbReference type="ARBA" id="ARBA00001968"/>
    </source>
</evidence>
<gene>
    <name evidence="5" type="ORF">ABS24_07275</name>
</gene>
<organism evidence="5 6">
    <name type="scientific">SAR92 bacterium BACL26 MAG-121220-bin70</name>
    <dbReference type="NCBI Taxonomy" id="1655626"/>
    <lineage>
        <taxon>Bacteria</taxon>
        <taxon>Pseudomonadati</taxon>
        <taxon>Pseudomonadota</taxon>
        <taxon>Gammaproteobacteria</taxon>
        <taxon>Cellvibrionales</taxon>
        <taxon>Porticoccaceae</taxon>
        <taxon>SAR92 clade</taxon>
    </lineage>
</organism>
<proteinExistence type="inferred from homology"/>
<accession>A0A0R2UI90</accession>
<comment type="catalytic activity">
    <reaction evidence="4">
        <text>dTTP + H2O = dTMP + diphosphate + H(+)</text>
        <dbReference type="Rhea" id="RHEA:28534"/>
        <dbReference type="ChEBI" id="CHEBI:15377"/>
        <dbReference type="ChEBI" id="CHEBI:15378"/>
        <dbReference type="ChEBI" id="CHEBI:33019"/>
        <dbReference type="ChEBI" id="CHEBI:37568"/>
        <dbReference type="ChEBI" id="CHEBI:63528"/>
        <dbReference type="EC" id="3.6.1.9"/>
    </reaction>
</comment>
<dbReference type="AlphaFoldDB" id="A0A0R2UI90"/>
<dbReference type="GO" id="GO:0036221">
    <property type="term" value="F:UTP diphosphatase activity"/>
    <property type="evidence" value="ECO:0007669"/>
    <property type="project" value="RHEA"/>
</dbReference>
<dbReference type="EMBL" id="LICA01000028">
    <property type="protein sequence ID" value="KRO96909.1"/>
    <property type="molecule type" value="Genomic_DNA"/>
</dbReference>
<dbReference type="SUPFAM" id="SSF52972">
    <property type="entry name" value="ITPase-like"/>
    <property type="match status" value="1"/>
</dbReference>
<evidence type="ECO:0000256" key="2">
    <source>
        <dbReference type="ARBA" id="ARBA00022801"/>
    </source>
</evidence>
<dbReference type="EC" id="3.6.1.9" evidence="4"/>
<comment type="caution">
    <text evidence="5">The sequence shown here is derived from an EMBL/GenBank/DDBJ whole genome shotgun (WGS) entry which is preliminary data.</text>
</comment>
<dbReference type="CDD" id="cd00555">
    <property type="entry name" value="Maf"/>
    <property type="match status" value="1"/>
</dbReference>
<keyword evidence="4" id="KW-0963">Cytoplasm</keyword>
<feature type="site" description="Important for substrate specificity" evidence="4">
    <location>
        <position position="22"/>
    </location>
</feature>
<evidence type="ECO:0000313" key="6">
    <source>
        <dbReference type="Proteomes" id="UP000051213"/>
    </source>
</evidence>
<keyword evidence="3 4" id="KW-0546">Nucleotide metabolism</keyword>
<dbReference type="PIRSF" id="PIRSF006305">
    <property type="entry name" value="Maf"/>
    <property type="match status" value="1"/>
</dbReference>
<dbReference type="GO" id="GO:0005737">
    <property type="term" value="C:cytoplasm"/>
    <property type="evidence" value="ECO:0007669"/>
    <property type="project" value="UniProtKB-SubCell"/>
</dbReference>
<dbReference type="Pfam" id="PF02545">
    <property type="entry name" value="Maf"/>
    <property type="match status" value="1"/>
</dbReference>
<comment type="function">
    <text evidence="4">Nucleoside triphosphate pyrophosphatase that hydrolyzes dTTP and UTP. May have a dual role in cell division arrest and in preventing the incorporation of modified nucleotides into cellular nucleic acids.</text>
</comment>
<comment type="similarity">
    <text evidence="4">Belongs to the Maf family. YhdE subfamily.</text>
</comment>
<evidence type="ECO:0000256" key="4">
    <source>
        <dbReference type="HAMAP-Rule" id="MF_00528"/>
    </source>
</evidence>
<dbReference type="GO" id="GO:0036218">
    <property type="term" value="F:dTTP diphosphatase activity"/>
    <property type="evidence" value="ECO:0007669"/>
    <property type="project" value="RHEA"/>
</dbReference>
<feature type="site" description="Important for substrate specificity" evidence="4">
    <location>
        <position position="81"/>
    </location>
</feature>
<dbReference type="NCBIfam" id="TIGR00172">
    <property type="entry name" value="maf"/>
    <property type="match status" value="1"/>
</dbReference>
<feature type="active site" description="Proton acceptor" evidence="4">
    <location>
        <position position="80"/>
    </location>
</feature>